<evidence type="ECO:0000313" key="3">
    <source>
        <dbReference type="Proteomes" id="UP000663848"/>
    </source>
</evidence>
<feature type="compositionally biased region" description="Low complexity" evidence="1">
    <location>
        <begin position="495"/>
        <end position="509"/>
    </location>
</feature>
<reference evidence="2" key="1">
    <citation type="submission" date="2021-02" db="EMBL/GenBank/DDBJ databases">
        <authorList>
            <person name="Nowell W R."/>
        </authorList>
    </citation>
    <scope>NUCLEOTIDE SEQUENCE</scope>
</reference>
<feature type="compositionally biased region" description="Polar residues" evidence="1">
    <location>
        <begin position="87"/>
        <end position="98"/>
    </location>
</feature>
<evidence type="ECO:0000313" key="2">
    <source>
        <dbReference type="EMBL" id="CAF4813371.1"/>
    </source>
</evidence>
<feature type="region of interest" description="Disordered" evidence="1">
    <location>
        <begin position="51"/>
        <end position="98"/>
    </location>
</feature>
<gene>
    <name evidence="2" type="ORF">QYT958_LOCUS24609</name>
</gene>
<evidence type="ECO:0000256" key="1">
    <source>
        <dbReference type="SAM" id="MobiDB-lite"/>
    </source>
</evidence>
<feature type="region of interest" description="Disordered" evidence="1">
    <location>
        <begin position="484"/>
        <end position="509"/>
    </location>
</feature>
<dbReference type="EMBL" id="CAJOBR010005297">
    <property type="protein sequence ID" value="CAF4813371.1"/>
    <property type="molecule type" value="Genomic_DNA"/>
</dbReference>
<protein>
    <submittedName>
        <fullName evidence="2">Uncharacterized protein</fullName>
    </submittedName>
</protein>
<organism evidence="2 3">
    <name type="scientific">Rotaria socialis</name>
    <dbReference type="NCBI Taxonomy" id="392032"/>
    <lineage>
        <taxon>Eukaryota</taxon>
        <taxon>Metazoa</taxon>
        <taxon>Spiralia</taxon>
        <taxon>Gnathifera</taxon>
        <taxon>Rotifera</taxon>
        <taxon>Eurotatoria</taxon>
        <taxon>Bdelloidea</taxon>
        <taxon>Philodinida</taxon>
        <taxon>Philodinidae</taxon>
        <taxon>Rotaria</taxon>
    </lineage>
</organism>
<name>A0A821PSH5_9BILA</name>
<proteinExistence type="predicted"/>
<dbReference type="AlphaFoldDB" id="A0A821PSH5"/>
<sequence>MNELVNDEALLNDFLQFRQQQAQYRIQKTGHNLIPYHEKVSSNKQVTHKQLNQSKKLQSMAHAQPDVSTPNKRRLNDSAGSGGLPTPKQQRSGNKQFQDNEIILDETGDNRQIDSTSKYMQQHKIPFDQVKRAVSSNLPCFYITFHPTNEDQKVPSAFNVVDQVFEYLKQQNVQINRFSFVGWAGAKLKLGVNDKEDYINLVAIEKPKYIPDCFALVIRYIPRDLQEYNRALNMRRISIGNVMVPITRFLEGDKLTYCTRCWRVGHMRNKCLAPTARCRICLQEITDIQKHNCSQQSRCAQCYGNHHSLSSQCESIKAYKIQLKEEVDNALARGVIHRSESNKQVPIFNQDDFPHLSNPNRNKVPAWGSKQGPTHQPTIESTEITGVLTALNKQLSIMTDIIIRMEKKFEEMDMRMKHDAEALELLQKIMKNTLCSIREVMEIIVNPLCELAKIQVKRKHLSFTTILEELQAGTSNRLLKQVADTQKDGQSSKDTTTLSAASNTNARRT</sequence>
<comment type="caution">
    <text evidence="2">The sequence shown here is derived from an EMBL/GenBank/DDBJ whole genome shotgun (WGS) entry which is preliminary data.</text>
</comment>
<dbReference type="Proteomes" id="UP000663848">
    <property type="component" value="Unassembled WGS sequence"/>
</dbReference>
<accession>A0A821PSH5</accession>